<evidence type="ECO:0000313" key="5">
    <source>
        <dbReference type="Proteomes" id="UP000269289"/>
    </source>
</evidence>
<keyword evidence="4" id="KW-0012">Acyltransferase</keyword>
<dbReference type="GO" id="GO:0008374">
    <property type="term" value="F:O-acyltransferase activity"/>
    <property type="evidence" value="ECO:0007669"/>
    <property type="project" value="TreeGrafter"/>
</dbReference>
<dbReference type="InterPro" id="IPR018357">
    <property type="entry name" value="Hexapep_transf_CS"/>
</dbReference>
<dbReference type="EMBL" id="RFFI01000253">
    <property type="protein sequence ID" value="RMI01028.1"/>
    <property type="molecule type" value="Genomic_DNA"/>
</dbReference>
<organism evidence="4 5">
    <name type="scientific">Cellulomonas triticagri</name>
    <dbReference type="NCBI Taxonomy" id="2483352"/>
    <lineage>
        <taxon>Bacteria</taxon>
        <taxon>Bacillati</taxon>
        <taxon>Actinomycetota</taxon>
        <taxon>Actinomycetes</taxon>
        <taxon>Micrococcales</taxon>
        <taxon>Cellulomonadaceae</taxon>
        <taxon>Cellulomonas</taxon>
    </lineage>
</organism>
<evidence type="ECO:0000256" key="1">
    <source>
        <dbReference type="ARBA" id="ARBA00007274"/>
    </source>
</evidence>
<dbReference type="PANTHER" id="PTHR23416">
    <property type="entry name" value="SIALIC ACID SYNTHASE-RELATED"/>
    <property type="match status" value="1"/>
</dbReference>
<evidence type="ECO:0000256" key="2">
    <source>
        <dbReference type="ARBA" id="ARBA00022679"/>
    </source>
</evidence>
<evidence type="ECO:0000313" key="4">
    <source>
        <dbReference type="EMBL" id="RMI01028.1"/>
    </source>
</evidence>
<keyword evidence="2 4" id="KW-0808">Transferase</keyword>
<gene>
    <name evidence="4" type="ORF">EBM89_20660</name>
</gene>
<evidence type="ECO:0000256" key="3">
    <source>
        <dbReference type="ARBA" id="ARBA00022737"/>
    </source>
</evidence>
<sequence length="172" mass="18481">MGRRGELLFNRALTHIPSNTLRIAALRRLGADLGEHVYLFGSSEVLEPGNLRIAGRCHVGRYCQIDARGGIDIGHDVVIASHVLLVTADHDLRDPGFGGRLGAITIGDRAWLASRSTVVRGVTIGEGAVVAAGAVVTQDVPPWTIVGGVPAKPIGERPREQTYRIDYGPERY</sequence>
<reference evidence="4 5" key="1">
    <citation type="submission" date="2018-10" db="EMBL/GenBank/DDBJ databases">
        <title>Isolation, diversity and antifungal activity of actinobacteria from wheat.</title>
        <authorList>
            <person name="Han C."/>
        </authorList>
    </citation>
    <scope>NUCLEOTIDE SEQUENCE [LARGE SCALE GENOMIC DNA]</scope>
    <source>
        <strain evidence="4 5">NEAU-YY56</strain>
    </source>
</reference>
<dbReference type="AlphaFoldDB" id="A0A3M2IRM7"/>
<keyword evidence="5" id="KW-1185">Reference proteome</keyword>
<dbReference type="Gene3D" id="2.160.10.10">
    <property type="entry name" value="Hexapeptide repeat proteins"/>
    <property type="match status" value="1"/>
</dbReference>
<dbReference type="InterPro" id="IPR011004">
    <property type="entry name" value="Trimer_LpxA-like_sf"/>
</dbReference>
<dbReference type="RefSeq" id="WP_122151416.1">
    <property type="nucleotide sequence ID" value="NZ_RFFI01000253.1"/>
</dbReference>
<comment type="caution">
    <text evidence="4">The sequence shown here is derived from an EMBL/GenBank/DDBJ whole genome shotgun (WGS) entry which is preliminary data.</text>
</comment>
<dbReference type="SUPFAM" id="SSF51161">
    <property type="entry name" value="Trimeric LpxA-like enzymes"/>
    <property type="match status" value="1"/>
</dbReference>
<dbReference type="GO" id="GO:0005829">
    <property type="term" value="C:cytosol"/>
    <property type="evidence" value="ECO:0007669"/>
    <property type="project" value="TreeGrafter"/>
</dbReference>
<dbReference type="Pfam" id="PF00132">
    <property type="entry name" value="Hexapep"/>
    <property type="match status" value="1"/>
</dbReference>
<name>A0A3M2IRM7_9CELL</name>
<dbReference type="PROSITE" id="PS00101">
    <property type="entry name" value="HEXAPEP_TRANSFERASES"/>
    <property type="match status" value="1"/>
</dbReference>
<dbReference type="OrthoDB" id="2643438at2"/>
<keyword evidence="3" id="KW-0677">Repeat</keyword>
<accession>A0A3M2IRM7</accession>
<proteinExistence type="inferred from homology"/>
<dbReference type="InterPro" id="IPR051159">
    <property type="entry name" value="Hexapeptide_acetyltransf"/>
</dbReference>
<comment type="similarity">
    <text evidence="1">Belongs to the transferase hexapeptide repeat family.</text>
</comment>
<dbReference type="Proteomes" id="UP000269289">
    <property type="component" value="Unassembled WGS sequence"/>
</dbReference>
<dbReference type="PANTHER" id="PTHR23416:SF23">
    <property type="entry name" value="ACETYLTRANSFERASE C18B11.09C-RELATED"/>
    <property type="match status" value="1"/>
</dbReference>
<protein>
    <submittedName>
        <fullName evidence="4">Acyltransferase</fullName>
    </submittedName>
</protein>
<dbReference type="InterPro" id="IPR001451">
    <property type="entry name" value="Hexapep"/>
</dbReference>